<feature type="non-terminal residue" evidence="3">
    <location>
        <position position="1"/>
    </location>
</feature>
<name>A0A6N2BWA9_SOLCI</name>
<keyword evidence="1" id="KW-0812">Transmembrane</keyword>
<dbReference type="EMBL" id="RXGB01001628">
    <property type="protein sequence ID" value="TMW98128.1"/>
    <property type="molecule type" value="Genomic_DNA"/>
</dbReference>
<proteinExistence type="predicted"/>
<reference evidence="3" key="1">
    <citation type="submission" date="2019-05" db="EMBL/GenBank/DDBJ databases">
        <title>The de novo reference genome and transcriptome assemblies of the wild tomato species Solanum chilense.</title>
        <authorList>
            <person name="Stam R."/>
            <person name="Nosenko T."/>
            <person name="Hoerger A.C."/>
            <person name="Stephan W."/>
            <person name="Seidel M.A."/>
            <person name="Kuhn J.M.M."/>
            <person name="Haberer G."/>
            <person name="Tellier A."/>
        </authorList>
    </citation>
    <scope>NUCLEOTIDE SEQUENCE</scope>
    <source>
        <tissue evidence="3">Mature leaves</tissue>
    </source>
</reference>
<feature type="domain" description="At2g35280-like TPR" evidence="2">
    <location>
        <begin position="1"/>
        <end position="55"/>
    </location>
</feature>
<evidence type="ECO:0000259" key="2">
    <source>
        <dbReference type="Pfam" id="PF23310"/>
    </source>
</evidence>
<evidence type="ECO:0000256" key="1">
    <source>
        <dbReference type="SAM" id="Phobius"/>
    </source>
</evidence>
<dbReference type="InterPro" id="IPR057136">
    <property type="entry name" value="At2g35280_TPR_dom"/>
</dbReference>
<protein>
    <recommendedName>
        <fullName evidence="2">At2g35280-like TPR domain-containing protein</fullName>
    </recommendedName>
</protein>
<accession>A0A6N2BWA9</accession>
<keyword evidence="1" id="KW-1133">Transmembrane helix</keyword>
<dbReference type="Pfam" id="PF23310">
    <property type="entry name" value="TPR_27"/>
    <property type="match status" value="1"/>
</dbReference>
<gene>
    <name evidence="3" type="ORF">EJD97_004464</name>
</gene>
<dbReference type="AlphaFoldDB" id="A0A6N2BWA9"/>
<sequence>KAVEGGHSGAEYVLAVISIFEGGISMREGLMYIVIMKKNMSVIVRRCRHHLRCILNRMWVQEPNILDVRPICCTEHQPQQNARRIGWP</sequence>
<keyword evidence="1" id="KW-0472">Membrane</keyword>
<feature type="non-terminal residue" evidence="3">
    <location>
        <position position="88"/>
    </location>
</feature>
<comment type="caution">
    <text evidence="3">The sequence shown here is derived from an EMBL/GenBank/DDBJ whole genome shotgun (WGS) entry which is preliminary data.</text>
</comment>
<organism evidence="3">
    <name type="scientific">Solanum chilense</name>
    <name type="common">Tomato</name>
    <name type="synonym">Lycopersicon chilense</name>
    <dbReference type="NCBI Taxonomy" id="4083"/>
    <lineage>
        <taxon>Eukaryota</taxon>
        <taxon>Viridiplantae</taxon>
        <taxon>Streptophyta</taxon>
        <taxon>Embryophyta</taxon>
        <taxon>Tracheophyta</taxon>
        <taxon>Spermatophyta</taxon>
        <taxon>Magnoliopsida</taxon>
        <taxon>eudicotyledons</taxon>
        <taxon>Gunneridae</taxon>
        <taxon>Pentapetalae</taxon>
        <taxon>asterids</taxon>
        <taxon>lamiids</taxon>
        <taxon>Solanales</taxon>
        <taxon>Solanaceae</taxon>
        <taxon>Solanoideae</taxon>
        <taxon>Solaneae</taxon>
        <taxon>Solanum</taxon>
        <taxon>Solanum subgen. Lycopersicon</taxon>
    </lineage>
</organism>
<feature type="transmembrane region" description="Helical" evidence="1">
    <location>
        <begin position="12"/>
        <end position="35"/>
    </location>
</feature>
<evidence type="ECO:0000313" key="3">
    <source>
        <dbReference type="EMBL" id="TMW98128.1"/>
    </source>
</evidence>